<feature type="region of interest" description="Disordered" evidence="1">
    <location>
        <begin position="128"/>
        <end position="187"/>
    </location>
</feature>
<feature type="chain" id="PRO_5043586634" evidence="2">
    <location>
        <begin position="18"/>
        <end position="209"/>
    </location>
</feature>
<sequence length="209" mass="21386">MQLKNLIVASLAAVGSAAVVQERQIPDELLSLVPSEFRDAIPSDFISQLPSQVQEIYSQVTGIIVPLITALPPSLVSEIESVIETLPESAYPSFFSSVISQLPPDLQSSFINLQASITSQVGGLTSLTDLPATPAPTGTNSQATNTGVTNASETTEGSRTTEAGTTRAVTTGTNTEEPSATGTPNAGSKTFVGLGVMGVAGVLGLAIAL</sequence>
<gene>
    <name evidence="3" type="ORF">TWF730_001184</name>
</gene>
<comment type="caution">
    <text evidence="3">The sequence shown here is derived from an EMBL/GenBank/DDBJ whole genome shotgun (WGS) entry which is preliminary data.</text>
</comment>
<feature type="compositionally biased region" description="Polar residues" evidence="1">
    <location>
        <begin position="177"/>
        <end position="187"/>
    </location>
</feature>
<evidence type="ECO:0000256" key="1">
    <source>
        <dbReference type="SAM" id="MobiDB-lite"/>
    </source>
</evidence>
<evidence type="ECO:0000313" key="4">
    <source>
        <dbReference type="Proteomes" id="UP001373714"/>
    </source>
</evidence>
<accession>A0AAV9VR12</accession>
<protein>
    <submittedName>
        <fullName evidence="3">Uncharacterized protein</fullName>
    </submittedName>
</protein>
<evidence type="ECO:0000256" key="2">
    <source>
        <dbReference type="SAM" id="SignalP"/>
    </source>
</evidence>
<keyword evidence="4" id="KW-1185">Reference proteome</keyword>
<reference evidence="3 4" key="1">
    <citation type="submission" date="2019-10" db="EMBL/GenBank/DDBJ databases">
        <authorList>
            <person name="Palmer J.M."/>
        </authorList>
    </citation>
    <scope>NUCLEOTIDE SEQUENCE [LARGE SCALE GENOMIC DNA]</scope>
    <source>
        <strain evidence="3 4">TWF730</strain>
    </source>
</reference>
<name>A0AAV9VR12_9PEZI</name>
<feature type="compositionally biased region" description="Low complexity" evidence="1">
    <location>
        <begin position="160"/>
        <end position="176"/>
    </location>
</feature>
<dbReference type="EMBL" id="JAVHNS010000001">
    <property type="protein sequence ID" value="KAK6363768.1"/>
    <property type="molecule type" value="Genomic_DNA"/>
</dbReference>
<proteinExistence type="predicted"/>
<dbReference type="AlphaFoldDB" id="A0AAV9VR12"/>
<feature type="compositionally biased region" description="Polar residues" evidence="1">
    <location>
        <begin position="136"/>
        <end position="158"/>
    </location>
</feature>
<keyword evidence="2" id="KW-0732">Signal</keyword>
<evidence type="ECO:0000313" key="3">
    <source>
        <dbReference type="EMBL" id="KAK6363768.1"/>
    </source>
</evidence>
<feature type="signal peptide" evidence="2">
    <location>
        <begin position="1"/>
        <end position="17"/>
    </location>
</feature>
<dbReference type="Proteomes" id="UP001373714">
    <property type="component" value="Unassembled WGS sequence"/>
</dbReference>
<organism evidence="3 4">
    <name type="scientific">Orbilia blumenaviensis</name>
    <dbReference type="NCBI Taxonomy" id="1796055"/>
    <lineage>
        <taxon>Eukaryota</taxon>
        <taxon>Fungi</taxon>
        <taxon>Dikarya</taxon>
        <taxon>Ascomycota</taxon>
        <taxon>Pezizomycotina</taxon>
        <taxon>Orbiliomycetes</taxon>
        <taxon>Orbiliales</taxon>
        <taxon>Orbiliaceae</taxon>
        <taxon>Orbilia</taxon>
    </lineage>
</organism>